<dbReference type="GO" id="GO:0097053">
    <property type="term" value="P:L-kynurenine catabolic process"/>
    <property type="evidence" value="ECO:0007669"/>
    <property type="project" value="UniProtKB-UniRule"/>
</dbReference>
<evidence type="ECO:0000256" key="3">
    <source>
        <dbReference type="ARBA" id="ARBA00022898"/>
    </source>
</evidence>
<comment type="cofactor">
    <cofactor evidence="4 6">
        <name>pyridoxal 5'-phosphate</name>
        <dbReference type="ChEBI" id="CHEBI:597326"/>
    </cofactor>
</comment>
<dbReference type="PANTHER" id="PTHR14084">
    <property type="entry name" value="KYNURENINASE"/>
    <property type="match status" value="1"/>
</dbReference>
<feature type="binding site" evidence="4">
    <location>
        <position position="182"/>
    </location>
    <ligand>
        <name>pyridoxal 5'-phosphate</name>
        <dbReference type="ChEBI" id="CHEBI:597326"/>
    </ligand>
</feature>
<dbReference type="GO" id="GO:0019441">
    <property type="term" value="P:L-tryptophan catabolic process to kynurenine"/>
    <property type="evidence" value="ECO:0007669"/>
    <property type="project" value="TreeGrafter"/>
</dbReference>
<comment type="caution">
    <text evidence="4">Lacks conserved residue(s) required for the propagation of feature annotation.</text>
</comment>
<feature type="binding site" evidence="4">
    <location>
        <position position="236"/>
    </location>
    <ligand>
        <name>pyridoxal 5'-phosphate</name>
        <dbReference type="ChEBI" id="CHEBI:597326"/>
    </ligand>
</feature>
<evidence type="ECO:0000256" key="6">
    <source>
        <dbReference type="PIRNR" id="PIRNR038800"/>
    </source>
</evidence>
<dbReference type="Gene3D" id="3.40.640.10">
    <property type="entry name" value="Type I PLP-dependent aspartate aminotransferase-like (Major domain)"/>
    <property type="match status" value="1"/>
</dbReference>
<feature type="binding site" evidence="4">
    <location>
        <position position="77"/>
    </location>
    <ligand>
        <name>pyridoxal 5'-phosphate</name>
        <dbReference type="ChEBI" id="CHEBI:597326"/>
    </ligand>
</feature>
<feature type="modified residue" description="N6-(pyridoxal phosphate)lysine" evidence="4">
    <location>
        <position position="208"/>
    </location>
</feature>
<dbReference type="InterPro" id="IPR000653">
    <property type="entry name" value="DegT/StrS_aminotransferase"/>
</dbReference>
<dbReference type="Gene3D" id="3.90.1150.10">
    <property type="entry name" value="Aspartate Aminotransferase, domain 1"/>
    <property type="match status" value="1"/>
</dbReference>
<name>A0A318S601_9DEIO</name>
<dbReference type="UniPathway" id="UPA00253">
    <property type="reaction ID" value="UER00329"/>
</dbReference>
<proteinExistence type="inferred from homology"/>
<feature type="binding site" evidence="4">
    <location>
        <position position="78"/>
    </location>
    <ligand>
        <name>pyridoxal 5'-phosphate</name>
        <dbReference type="ChEBI" id="CHEBI:597326"/>
    </ligand>
</feature>
<evidence type="ECO:0000256" key="1">
    <source>
        <dbReference type="ARBA" id="ARBA00022642"/>
    </source>
</evidence>
<dbReference type="EMBL" id="QJSX01000010">
    <property type="protein sequence ID" value="PYE53052.1"/>
    <property type="molecule type" value="Genomic_DNA"/>
</dbReference>
<comment type="pathway">
    <text evidence="4 6">Cofactor biosynthesis; NAD(+) biosynthesis; quinolinate from L-kynurenine: step 2/3.</text>
</comment>
<dbReference type="InterPro" id="IPR015422">
    <property type="entry name" value="PyrdxlP-dep_Trfase_small"/>
</dbReference>
<dbReference type="PANTHER" id="PTHR14084:SF0">
    <property type="entry name" value="KYNURENINASE"/>
    <property type="match status" value="1"/>
</dbReference>
<dbReference type="GO" id="GO:0019805">
    <property type="term" value="P:quinolinate biosynthetic process"/>
    <property type="evidence" value="ECO:0007669"/>
    <property type="project" value="UniProtKB-UniRule"/>
</dbReference>
<dbReference type="InterPro" id="IPR015424">
    <property type="entry name" value="PyrdxlP-dep_Trfase"/>
</dbReference>
<dbReference type="Proteomes" id="UP000248326">
    <property type="component" value="Unassembled WGS sequence"/>
</dbReference>
<dbReference type="GO" id="GO:0005737">
    <property type="term" value="C:cytoplasm"/>
    <property type="evidence" value="ECO:0007669"/>
    <property type="project" value="UniProtKB-UniRule"/>
</dbReference>
<organism evidence="8 9">
    <name type="scientific">Deinococcus yavapaiensis KR-236</name>
    <dbReference type="NCBI Taxonomy" id="694435"/>
    <lineage>
        <taxon>Bacteria</taxon>
        <taxon>Thermotogati</taxon>
        <taxon>Deinococcota</taxon>
        <taxon>Deinococci</taxon>
        <taxon>Deinococcales</taxon>
        <taxon>Deinococcaceae</taxon>
        <taxon>Deinococcus</taxon>
    </lineage>
</organism>
<dbReference type="EC" id="3.7.1.3" evidence="4 5"/>
<dbReference type="NCBIfam" id="TIGR01814">
    <property type="entry name" value="kynureninase"/>
    <property type="match status" value="1"/>
</dbReference>
<dbReference type="GO" id="GO:0030429">
    <property type="term" value="F:kynureninase activity"/>
    <property type="evidence" value="ECO:0007669"/>
    <property type="project" value="UniProtKB-UniRule"/>
</dbReference>
<evidence type="ECO:0000313" key="8">
    <source>
        <dbReference type="EMBL" id="PYE53052.1"/>
    </source>
</evidence>
<keyword evidence="3 4" id="KW-0663">Pyridoxal phosphate</keyword>
<gene>
    <name evidence="4" type="primary">kynU</name>
    <name evidence="8" type="ORF">DES52_11035</name>
</gene>
<dbReference type="AlphaFoldDB" id="A0A318S601"/>
<comment type="pathway">
    <text evidence="4 6">Amino-acid degradation; L-kynurenine degradation; L-alanine and anthranilate from L-kynurenine: step 1/1.</text>
</comment>
<comment type="subunit">
    <text evidence="4 6">Homodimer.</text>
</comment>
<dbReference type="HAMAP" id="MF_01970">
    <property type="entry name" value="Kynureninase"/>
    <property type="match status" value="1"/>
</dbReference>
<dbReference type="OrthoDB" id="9812626at2"/>
<feature type="binding site" evidence="4">
    <location>
        <begin position="105"/>
        <end position="108"/>
    </location>
    <ligand>
        <name>pyridoxal 5'-phosphate</name>
        <dbReference type="ChEBI" id="CHEBI:597326"/>
    </ligand>
</feature>
<evidence type="ECO:0000256" key="2">
    <source>
        <dbReference type="ARBA" id="ARBA00022801"/>
    </source>
</evidence>
<feature type="binding site" evidence="4">
    <location>
        <position position="264"/>
    </location>
    <ligand>
        <name>pyridoxal 5'-phosphate</name>
        <dbReference type="ChEBI" id="CHEBI:597326"/>
    </ligand>
</feature>
<keyword evidence="2 4" id="KW-0378">Hydrolase</keyword>
<dbReference type="GO" id="GO:0009435">
    <property type="term" value="P:NAD+ biosynthetic process"/>
    <property type="evidence" value="ECO:0007669"/>
    <property type="project" value="UniProtKB-UniRule"/>
</dbReference>
<keyword evidence="1 4" id="KW-0662">Pyridine nucleotide biosynthesis</keyword>
<sequence>MRRGDFATPRGKIYLDGNSLGPLPSRAKEELLARLDEWEQRAVEGWDAWFDFAERLSPSLARLVGARDDEVIATGSITSNMHALLATFYRPQGPRRHLVATSLDFPSDLYALNSWAEREGAEVRLIPSRDGYTLHDDDVDAALAGDVALAWLPTVLYRSGQLLDVSRWTRVAHDRGLLIGWDAAHSAGSVPHAFHDDEVDFAVWCHYKYVNAGPGAPGGLFVHDRHFDRVPGLAGWWGHDKASQFEMAPTFRKARGAGAFQIGTPSILALGALKGALEAFDELGMTAIRGRSLELTAHLTRLVDEVLPEVRIVTPREAARRGGHVALAHPEAGALSLALRARGIVPDFREPDILRLAPVALYNDEADLERTVRVLRDLLDSGAHRDAVAASLVK</sequence>
<comment type="similarity">
    <text evidence="4 6">Belongs to the kynureninase family.</text>
</comment>
<feature type="binding site" evidence="4">
    <location>
        <position position="185"/>
    </location>
    <ligand>
        <name>pyridoxal 5'-phosphate</name>
        <dbReference type="ChEBI" id="CHEBI:597326"/>
    </ligand>
</feature>
<comment type="similarity">
    <text evidence="7">Belongs to the DegT/DnrJ/EryC1 family.</text>
</comment>
<dbReference type="InterPro" id="IPR010111">
    <property type="entry name" value="Kynureninase"/>
</dbReference>
<evidence type="ECO:0000256" key="5">
    <source>
        <dbReference type="NCBIfam" id="TIGR01814"/>
    </source>
</evidence>
<dbReference type="PIRSF" id="PIRSF038800">
    <property type="entry name" value="KYNU"/>
    <property type="match status" value="1"/>
</dbReference>
<dbReference type="UniPathway" id="UPA00334">
    <property type="reaction ID" value="UER00455"/>
</dbReference>
<dbReference type="SUPFAM" id="SSF53383">
    <property type="entry name" value="PLP-dependent transferases"/>
    <property type="match status" value="1"/>
</dbReference>
<reference evidence="8 9" key="1">
    <citation type="submission" date="2018-06" db="EMBL/GenBank/DDBJ databases">
        <title>Genomic Encyclopedia of Type Strains, Phase IV (KMG-IV): sequencing the most valuable type-strain genomes for metagenomic binning, comparative biology and taxonomic classification.</title>
        <authorList>
            <person name="Goeker M."/>
        </authorList>
    </citation>
    <scope>NUCLEOTIDE SEQUENCE [LARGE SCALE GENOMIC DNA]</scope>
    <source>
        <strain evidence="8 9">DSM 18048</strain>
    </source>
</reference>
<dbReference type="GO" id="GO:0043420">
    <property type="term" value="P:anthranilate metabolic process"/>
    <property type="evidence" value="ECO:0007669"/>
    <property type="project" value="TreeGrafter"/>
</dbReference>
<evidence type="ECO:0000256" key="4">
    <source>
        <dbReference type="HAMAP-Rule" id="MF_01970"/>
    </source>
</evidence>
<feature type="binding site" evidence="4">
    <location>
        <position position="207"/>
    </location>
    <ligand>
        <name>pyridoxal 5'-phosphate</name>
        <dbReference type="ChEBI" id="CHEBI:597326"/>
    </ligand>
</feature>
<comment type="caution">
    <text evidence="8">The sequence shown here is derived from an EMBL/GenBank/DDBJ whole genome shotgun (WGS) entry which is preliminary data.</text>
</comment>
<evidence type="ECO:0000313" key="9">
    <source>
        <dbReference type="Proteomes" id="UP000248326"/>
    </source>
</evidence>
<comment type="function">
    <text evidence="4 6">Catalyzes the cleavage of L-kynurenine (L-Kyn) and L-3-hydroxykynurenine (L-3OHKyn) into anthranilic acid (AA) and 3-hydroxyanthranilic acid (3-OHAA), respectively.</text>
</comment>
<keyword evidence="9" id="KW-1185">Reference proteome</keyword>
<accession>A0A318S601</accession>
<comment type="catalytic activity">
    <reaction evidence="6">
        <text>3-hydroxy-L-kynurenine + H2O = 3-hydroxyanthranilate + L-alanine + H(+)</text>
        <dbReference type="Rhea" id="RHEA:25143"/>
        <dbReference type="ChEBI" id="CHEBI:15377"/>
        <dbReference type="ChEBI" id="CHEBI:15378"/>
        <dbReference type="ChEBI" id="CHEBI:36559"/>
        <dbReference type="ChEBI" id="CHEBI:57972"/>
        <dbReference type="ChEBI" id="CHEBI:58125"/>
        <dbReference type="EC" id="3.7.1.3"/>
    </reaction>
</comment>
<dbReference type="Pfam" id="PF22580">
    <property type="entry name" value="KYNU_C"/>
    <property type="match status" value="1"/>
</dbReference>
<protein>
    <recommendedName>
        <fullName evidence="4 5">Kynureninase</fullName>
        <ecNumber evidence="4 5">3.7.1.3</ecNumber>
    </recommendedName>
    <alternativeName>
        <fullName evidence="4">L-kynurenine hydrolase</fullName>
    </alternativeName>
</protein>
<dbReference type="Pfam" id="PF01041">
    <property type="entry name" value="DegT_DnrJ_EryC1"/>
    <property type="match status" value="1"/>
</dbReference>
<dbReference type="GO" id="GO:0030170">
    <property type="term" value="F:pyridoxal phosphate binding"/>
    <property type="evidence" value="ECO:0007669"/>
    <property type="project" value="UniProtKB-UniRule"/>
</dbReference>
<dbReference type="InterPro" id="IPR015421">
    <property type="entry name" value="PyrdxlP-dep_Trfase_major"/>
</dbReference>
<comment type="catalytic activity">
    <reaction evidence="4 6">
        <text>L-kynurenine + H2O = anthranilate + L-alanine + H(+)</text>
        <dbReference type="Rhea" id="RHEA:16813"/>
        <dbReference type="ChEBI" id="CHEBI:15377"/>
        <dbReference type="ChEBI" id="CHEBI:15378"/>
        <dbReference type="ChEBI" id="CHEBI:16567"/>
        <dbReference type="ChEBI" id="CHEBI:57959"/>
        <dbReference type="ChEBI" id="CHEBI:57972"/>
        <dbReference type="EC" id="3.7.1.3"/>
    </reaction>
</comment>
<evidence type="ECO:0000256" key="7">
    <source>
        <dbReference type="RuleBase" id="RU004508"/>
    </source>
</evidence>
<dbReference type="RefSeq" id="WP_110887268.1">
    <property type="nucleotide sequence ID" value="NZ_QJSX01000010.1"/>
</dbReference>